<name>A0A151ATF9_9CLOT</name>
<comment type="caution">
    <text evidence="1">The sequence shown here is derived from an EMBL/GenBank/DDBJ whole genome shotgun (WGS) entry which is preliminary data.</text>
</comment>
<dbReference type="STRING" id="1121338.CLTEP_24610"/>
<accession>A0A151ATF9</accession>
<dbReference type="AlphaFoldDB" id="A0A151ATF9"/>
<keyword evidence="2" id="KW-1185">Reference proteome</keyword>
<protein>
    <submittedName>
        <fullName evidence="1">Uncharacterized protein</fullName>
    </submittedName>
</protein>
<evidence type="ECO:0000313" key="1">
    <source>
        <dbReference type="EMBL" id="KYH30939.1"/>
    </source>
</evidence>
<evidence type="ECO:0000313" key="2">
    <source>
        <dbReference type="Proteomes" id="UP000075531"/>
    </source>
</evidence>
<sequence length="151" mass="17879">MSEELIQVSEIKEVLEKYDIGKRPLSLVLGWGKGTLSRYVDGDIPTRQYSDVLKRVKNDPEFMLELLEKAVIDAVILNFGCYSGRILENMTHAERPWRETRNGLEDHEPSDRIIEKHLIESYFKQIREKYNMINVSDIRDYSRDLFEKIYH</sequence>
<reference evidence="1 2" key="1">
    <citation type="submission" date="2016-02" db="EMBL/GenBank/DDBJ databases">
        <title>Genome sequence of Clostridium tepidiprofundi DSM 19306.</title>
        <authorList>
            <person name="Poehlein A."/>
            <person name="Daniel R."/>
        </authorList>
    </citation>
    <scope>NUCLEOTIDE SEQUENCE [LARGE SCALE GENOMIC DNA]</scope>
    <source>
        <strain evidence="1 2">DSM 19306</strain>
    </source>
</reference>
<proteinExistence type="predicted"/>
<gene>
    <name evidence="1" type="ORF">CLTEP_24610</name>
</gene>
<dbReference type="Proteomes" id="UP000075531">
    <property type="component" value="Unassembled WGS sequence"/>
</dbReference>
<organism evidence="1 2">
    <name type="scientific">Clostridium tepidiprofundi DSM 19306</name>
    <dbReference type="NCBI Taxonomy" id="1121338"/>
    <lineage>
        <taxon>Bacteria</taxon>
        <taxon>Bacillati</taxon>
        <taxon>Bacillota</taxon>
        <taxon>Clostridia</taxon>
        <taxon>Eubacteriales</taxon>
        <taxon>Clostridiaceae</taxon>
        <taxon>Clostridium</taxon>
    </lineage>
</organism>
<dbReference type="PATRIC" id="fig|1121338.3.peg.2548"/>
<dbReference type="EMBL" id="LTBA01000053">
    <property type="protein sequence ID" value="KYH30939.1"/>
    <property type="molecule type" value="Genomic_DNA"/>
</dbReference>